<dbReference type="PANTHER" id="PTHR36324">
    <property type="entry name" value="OS09G0460100 PROTEIN"/>
    <property type="match status" value="1"/>
</dbReference>
<sequence length="206" mass="23439">MGVFYHEDPPNHHTKRCKIFAATIKEVFSFNCQNSCRKLSIASLDDEEFPAITDLEEEQQVVVMAVRRRQAMEKQKHKPGLYVTQTITTKEKKEGGNEEHDDQREEFCSVKSCFSCCSSSNAAAVSDEAFCSVKTNLSRCNSSINEAVELFPPPEYWKRSIIRELCHCEGWPFGLCRKAVLLPPLPKSPSESWLSRKIQRSSKDAT</sequence>
<accession>A0A6P4DUW2</accession>
<organism evidence="1 2">
    <name type="scientific">Arachis duranensis</name>
    <name type="common">Wild peanut</name>
    <dbReference type="NCBI Taxonomy" id="130453"/>
    <lineage>
        <taxon>Eukaryota</taxon>
        <taxon>Viridiplantae</taxon>
        <taxon>Streptophyta</taxon>
        <taxon>Embryophyta</taxon>
        <taxon>Tracheophyta</taxon>
        <taxon>Spermatophyta</taxon>
        <taxon>Magnoliopsida</taxon>
        <taxon>eudicotyledons</taxon>
        <taxon>Gunneridae</taxon>
        <taxon>Pentapetalae</taxon>
        <taxon>rosids</taxon>
        <taxon>fabids</taxon>
        <taxon>Fabales</taxon>
        <taxon>Fabaceae</taxon>
        <taxon>Papilionoideae</taxon>
        <taxon>50 kb inversion clade</taxon>
        <taxon>dalbergioids sensu lato</taxon>
        <taxon>Dalbergieae</taxon>
        <taxon>Pterocarpus clade</taxon>
        <taxon>Arachis</taxon>
    </lineage>
</organism>
<protein>
    <submittedName>
        <fullName evidence="2">Uncharacterized protein LOC107495876</fullName>
    </submittedName>
</protein>
<evidence type="ECO:0000313" key="2">
    <source>
        <dbReference type="RefSeq" id="XP_015972573.1"/>
    </source>
</evidence>
<dbReference type="Proteomes" id="UP000515211">
    <property type="component" value="Chromosome 6"/>
</dbReference>
<reference evidence="2" key="2">
    <citation type="submission" date="2025-08" db="UniProtKB">
        <authorList>
            <consortium name="RefSeq"/>
        </authorList>
    </citation>
    <scope>IDENTIFICATION</scope>
    <source>
        <tissue evidence="2">Whole plant</tissue>
    </source>
</reference>
<dbReference type="PANTHER" id="PTHR36324:SF1">
    <property type="entry name" value="OS09G0460100 PROTEIN"/>
    <property type="match status" value="1"/>
</dbReference>
<gene>
    <name evidence="2" type="primary">LOC107495876</name>
</gene>
<keyword evidence="1" id="KW-1185">Reference proteome</keyword>
<proteinExistence type="predicted"/>
<dbReference type="AlphaFoldDB" id="A0A6P4DUW2"/>
<evidence type="ECO:0000313" key="1">
    <source>
        <dbReference type="Proteomes" id="UP000515211"/>
    </source>
</evidence>
<name>A0A6P4DUW2_ARADU</name>
<dbReference type="KEGG" id="adu:107495876"/>
<dbReference type="GeneID" id="107495876"/>
<dbReference type="RefSeq" id="XP_015972573.1">
    <property type="nucleotide sequence ID" value="XM_016117087.3"/>
</dbReference>
<reference evidence="1" key="1">
    <citation type="journal article" date="2016" name="Nat. Genet.">
        <title>The genome sequences of Arachis duranensis and Arachis ipaensis, the diploid ancestors of cultivated peanut.</title>
        <authorList>
            <person name="Bertioli D.J."/>
            <person name="Cannon S.B."/>
            <person name="Froenicke L."/>
            <person name="Huang G."/>
            <person name="Farmer A.D."/>
            <person name="Cannon E.K."/>
            <person name="Liu X."/>
            <person name="Gao D."/>
            <person name="Clevenger J."/>
            <person name="Dash S."/>
            <person name="Ren L."/>
            <person name="Moretzsohn M.C."/>
            <person name="Shirasawa K."/>
            <person name="Huang W."/>
            <person name="Vidigal B."/>
            <person name="Abernathy B."/>
            <person name="Chu Y."/>
            <person name="Niederhuth C.E."/>
            <person name="Umale P."/>
            <person name="Araujo A.C."/>
            <person name="Kozik A."/>
            <person name="Kim K.D."/>
            <person name="Burow M.D."/>
            <person name="Varshney R.K."/>
            <person name="Wang X."/>
            <person name="Zhang X."/>
            <person name="Barkley N."/>
            <person name="Guimaraes P.M."/>
            <person name="Isobe S."/>
            <person name="Guo B."/>
            <person name="Liao B."/>
            <person name="Stalker H.T."/>
            <person name="Schmitz R.J."/>
            <person name="Scheffler B.E."/>
            <person name="Leal-Bertioli S.C."/>
            <person name="Xun X."/>
            <person name="Jackson S.A."/>
            <person name="Michelmore R."/>
            <person name="Ozias-Akins P."/>
        </authorList>
    </citation>
    <scope>NUCLEOTIDE SEQUENCE [LARGE SCALE GENOMIC DNA]</scope>
    <source>
        <strain evidence="1">cv. V14167</strain>
    </source>
</reference>